<dbReference type="Pfam" id="PF00270">
    <property type="entry name" value="DEAD"/>
    <property type="match status" value="1"/>
</dbReference>
<name>A0ABM7XEJ0_9BACT</name>
<evidence type="ECO:0000256" key="6">
    <source>
        <dbReference type="ARBA" id="ARBA00023125"/>
    </source>
</evidence>
<dbReference type="InterPro" id="IPR011545">
    <property type="entry name" value="DEAD/DEAH_box_helicase_dom"/>
</dbReference>
<proteinExistence type="predicted"/>
<evidence type="ECO:0000256" key="7">
    <source>
        <dbReference type="ARBA" id="ARBA00023204"/>
    </source>
</evidence>
<feature type="domain" description="Helicase C-terminal" evidence="11">
    <location>
        <begin position="287"/>
        <end position="434"/>
    </location>
</feature>
<dbReference type="InterPro" id="IPR055368">
    <property type="entry name" value="WH3_Lhr"/>
</dbReference>
<dbReference type="InterPro" id="IPR003593">
    <property type="entry name" value="AAA+_ATPase"/>
</dbReference>
<gene>
    <name evidence="12" type="ORF">AMPC_34060</name>
</gene>
<evidence type="ECO:0000256" key="9">
    <source>
        <dbReference type="SAM" id="MobiDB-lite"/>
    </source>
</evidence>
<reference evidence="13" key="1">
    <citation type="journal article" date="2022" name="Int. J. Syst. Evol. Microbiol.">
        <title>Anaeromyxobacter oryzae sp. nov., Anaeromyxobacter diazotrophicus sp. nov. and Anaeromyxobacter paludicola sp. nov., isolated from paddy soils.</title>
        <authorList>
            <person name="Itoh H."/>
            <person name="Xu Z."/>
            <person name="Mise K."/>
            <person name="Masuda Y."/>
            <person name="Ushijima N."/>
            <person name="Hayakawa C."/>
            <person name="Shiratori Y."/>
            <person name="Senoo K."/>
        </authorList>
    </citation>
    <scope>NUCLEOTIDE SEQUENCE [LARGE SCALE GENOMIC DNA]</scope>
    <source>
        <strain evidence="13">Red630</strain>
    </source>
</reference>
<evidence type="ECO:0000259" key="10">
    <source>
        <dbReference type="PROSITE" id="PS51192"/>
    </source>
</evidence>
<dbReference type="InterPro" id="IPR052511">
    <property type="entry name" value="ATP-dep_Helicase"/>
</dbReference>
<dbReference type="InterPro" id="IPR001650">
    <property type="entry name" value="Helicase_C-like"/>
</dbReference>
<dbReference type="InterPro" id="IPR027417">
    <property type="entry name" value="P-loop_NTPase"/>
</dbReference>
<keyword evidence="3" id="KW-0378">Hydrolase</keyword>
<dbReference type="InterPro" id="IPR013701">
    <property type="entry name" value="Lhr-like_DEAD/DEAH_assoc"/>
</dbReference>
<dbReference type="Pfam" id="PF00271">
    <property type="entry name" value="Helicase_C"/>
    <property type="match status" value="1"/>
</dbReference>
<dbReference type="EMBL" id="AP025592">
    <property type="protein sequence ID" value="BDG10293.1"/>
    <property type="molecule type" value="Genomic_DNA"/>
</dbReference>
<evidence type="ECO:0000256" key="4">
    <source>
        <dbReference type="ARBA" id="ARBA00022806"/>
    </source>
</evidence>
<evidence type="ECO:0000259" key="11">
    <source>
        <dbReference type="PROSITE" id="PS51194"/>
    </source>
</evidence>
<keyword evidence="4 12" id="KW-0347">Helicase</keyword>
<protein>
    <submittedName>
        <fullName evidence="12">DEAD/DEAH box helicase</fullName>
    </submittedName>
</protein>
<accession>A0ABM7XEJ0</accession>
<evidence type="ECO:0000256" key="2">
    <source>
        <dbReference type="ARBA" id="ARBA00022763"/>
    </source>
</evidence>
<dbReference type="Pfam" id="PF19306">
    <property type="entry name" value="WHD_Lhr"/>
    <property type="match status" value="1"/>
</dbReference>
<dbReference type="SUPFAM" id="SSF52540">
    <property type="entry name" value="P-loop containing nucleoside triphosphate hydrolases"/>
    <property type="match status" value="1"/>
</dbReference>
<dbReference type="PROSITE" id="PS51192">
    <property type="entry name" value="HELICASE_ATP_BIND_1"/>
    <property type="match status" value="1"/>
</dbReference>
<keyword evidence="13" id="KW-1185">Reference proteome</keyword>
<keyword evidence="5" id="KW-0067">ATP-binding</keyword>
<sequence>MASGDAPSLFHPAVAEWFARSFPAPTRAQSLSWPPIRRGESTLLLAPTGSGKTLAAFLSCLDRLMFSPEPPKRERLKVLYVSPLKALAVDVERNLRAPLAGIARVAAARGDPHRIPEVGVRTGDTPARERARFRRAPSDVLITTPESLYLLLTSQAREALRTVELVIVDEIHALVPGKRGAHLALSLERLEALCGRRLQRVGLSATQRPLEEVARFLGGAEAPGEGGAPPRWRPVTVVDAGSRKPLELTVEVPVEDMARLGAPLDLPGGSAAAGPARASIWTAIHPRLLALVRAHRTTLVFVNSRRVAERLAAALNELAGEVLVHAHHGSIARPQRVQIESELKAGRVRGLVATSSLELGIDMGSVDLVVQIEAPPSVASGLQRIGRAGHQVDAPSVGVVFPKYRADLVACAAVVAAMREGAVEAIRFPRNPLDVLAQQIVAMVSFEDQPVEALFATVRRAAGFAELPRSVFDGVLDMLSGRYPSEQFSELRPRLTWDRAAGALRAREGARRIAVANGGTIPDRGLYGVFLAGGEKGQARIGELDEEMVFESREGETFVLGASTWRIEEITHDRVLVSPAPGEPGKMPFWHGDAAGRPLELGRRIGRLTRELRALPRAAALERLGREHALDPRAAENLLRFLDDQAAAVGAVPDDRTVVVERFRDELGDWRVCVLTPFGGRVLAPWALAASARARSILGVEAETLWTDDGFAVRLPDLEAAPDPAFLLPEPEEVQDLVSRELGGTALFAGRFREVAARALLLPRRRPGGRTPLWQQRKRAGDLLAVAAGYPAFPMLLETWRECLQDLFDLPALAELLGQVRSRQVRVVTADPAAPSPFAASVLFGFMASFIYDGDAPLAERRAQALAIDQAQLRELLGEAELRELLDEAALAQVEARLQLLEPELRARSADGVADLLLRLGDLSRAELERRCASPAVAAEVERLVREGRALPVRVAGEARYIAVEDAARYRDALGTPLPPLVPAPFLEPAPDALGELCARFARRHAPFASSALAARFGLGVAVAEAALERLAAKGRVLEGAFRPHGAGREWCDPEVLRAVRRRSLSRLRAEIEPAEPAALSRALLSWQGVLRPARAGPDAILDAVEKLQGAPLPASLLETELLPARVEGYRRGDLDALAAAGEVRWVGVEPIGERDGRVALYLADALPRLLPPLRADAAAPPAGREAAILAALALRGASFFPELHAAAGGGYEGQTVDALWGLVWRGLVTNDGFGPLRAYAEQGAVRRERARLEARAPFRSRRAAPPAAGGRWTLIEPRRPGATGPGPTAWSAGMAQQLLLRYGLVTREVAQLEGLPGGFGAVYEVLRRLEEAGRIRRGYFVAGVGAMQFAQPGALDLLRSLRQPGEEPEVVTLSAADPASPWGGLLAWPESASGRRPARAAGARVVLVDGALAAWVARGGRQLLAFLPELEPDRSRVGAAVASTLAAAARAALARREATLLAEIDGRPAGEHPLAAWLVAAGFQPSPAGLQFTWRSPAARAPSAPVH</sequence>
<dbReference type="Pfam" id="PF23235">
    <property type="entry name" value="WHD_3rd_Lhr"/>
    <property type="match status" value="1"/>
</dbReference>
<feature type="region of interest" description="Disordered" evidence="9">
    <location>
        <begin position="1264"/>
        <end position="1288"/>
    </location>
</feature>
<dbReference type="GO" id="GO:0004386">
    <property type="term" value="F:helicase activity"/>
    <property type="evidence" value="ECO:0007669"/>
    <property type="project" value="UniProtKB-KW"/>
</dbReference>
<feature type="domain" description="Helicase ATP-binding" evidence="10">
    <location>
        <begin position="33"/>
        <end position="225"/>
    </location>
</feature>
<dbReference type="InterPro" id="IPR045628">
    <property type="entry name" value="Lhr_WH_dom"/>
</dbReference>
<dbReference type="InterPro" id="IPR055367">
    <property type="entry name" value="WH4_Lhr"/>
</dbReference>
<dbReference type="SMART" id="SM00490">
    <property type="entry name" value="HELICc"/>
    <property type="match status" value="1"/>
</dbReference>
<keyword evidence="2" id="KW-0227">DNA damage</keyword>
<evidence type="ECO:0000256" key="1">
    <source>
        <dbReference type="ARBA" id="ARBA00022741"/>
    </source>
</evidence>
<dbReference type="Pfam" id="PF23234">
    <property type="entry name" value="WHD_4th_Lhr"/>
    <property type="match status" value="1"/>
</dbReference>
<dbReference type="InterPro" id="IPR055369">
    <property type="entry name" value="WH2_Lhr"/>
</dbReference>
<dbReference type="RefSeq" id="WP_248342715.1">
    <property type="nucleotide sequence ID" value="NZ_AP025592.1"/>
</dbReference>
<dbReference type="Pfam" id="PF23236">
    <property type="entry name" value="WHD_2nd_Lhr"/>
    <property type="match status" value="1"/>
</dbReference>
<dbReference type="Gene3D" id="3.40.50.300">
    <property type="entry name" value="P-loop containing nucleotide triphosphate hydrolases"/>
    <property type="match status" value="2"/>
</dbReference>
<dbReference type="InterPro" id="IPR014001">
    <property type="entry name" value="Helicase_ATP-bd"/>
</dbReference>
<dbReference type="Proteomes" id="UP001162734">
    <property type="component" value="Chromosome"/>
</dbReference>
<evidence type="ECO:0000313" key="12">
    <source>
        <dbReference type="EMBL" id="BDG10293.1"/>
    </source>
</evidence>
<organism evidence="12 13">
    <name type="scientific">Anaeromyxobacter paludicola</name>
    <dbReference type="NCBI Taxonomy" id="2918171"/>
    <lineage>
        <taxon>Bacteria</taxon>
        <taxon>Pseudomonadati</taxon>
        <taxon>Myxococcota</taxon>
        <taxon>Myxococcia</taxon>
        <taxon>Myxococcales</taxon>
        <taxon>Cystobacterineae</taxon>
        <taxon>Anaeromyxobacteraceae</taxon>
        <taxon>Anaeromyxobacter</taxon>
    </lineage>
</organism>
<evidence type="ECO:0000256" key="5">
    <source>
        <dbReference type="ARBA" id="ARBA00022840"/>
    </source>
</evidence>
<dbReference type="PANTHER" id="PTHR47962:SF5">
    <property type="entry name" value="ATP-DEPENDENT HELICASE LHR-RELATED"/>
    <property type="match status" value="1"/>
</dbReference>
<dbReference type="SMART" id="SM00487">
    <property type="entry name" value="DEXDc"/>
    <property type="match status" value="1"/>
</dbReference>
<evidence type="ECO:0000256" key="8">
    <source>
        <dbReference type="ARBA" id="ARBA00023235"/>
    </source>
</evidence>
<dbReference type="CDD" id="cd18796">
    <property type="entry name" value="SF2_C_LHR"/>
    <property type="match status" value="1"/>
</dbReference>
<dbReference type="PANTHER" id="PTHR47962">
    <property type="entry name" value="ATP-DEPENDENT HELICASE LHR-RELATED-RELATED"/>
    <property type="match status" value="1"/>
</dbReference>
<keyword evidence="8" id="KW-0413">Isomerase</keyword>
<dbReference type="SMART" id="SM00382">
    <property type="entry name" value="AAA"/>
    <property type="match status" value="1"/>
</dbReference>
<keyword evidence="1" id="KW-0547">Nucleotide-binding</keyword>
<dbReference type="Pfam" id="PF08494">
    <property type="entry name" value="DEAD_assoc"/>
    <property type="match status" value="1"/>
</dbReference>
<evidence type="ECO:0000313" key="13">
    <source>
        <dbReference type="Proteomes" id="UP001162734"/>
    </source>
</evidence>
<keyword evidence="6" id="KW-0238">DNA-binding</keyword>
<dbReference type="PROSITE" id="PS51194">
    <property type="entry name" value="HELICASE_CTER"/>
    <property type="match status" value="1"/>
</dbReference>
<keyword evidence="7" id="KW-0234">DNA repair</keyword>
<evidence type="ECO:0000256" key="3">
    <source>
        <dbReference type="ARBA" id="ARBA00022801"/>
    </source>
</evidence>